<evidence type="ECO:0000313" key="2">
    <source>
        <dbReference type="EMBL" id="EER09122.1"/>
    </source>
</evidence>
<name>C5L2B0_PERM5</name>
<reference evidence="2 3" key="1">
    <citation type="submission" date="2008-07" db="EMBL/GenBank/DDBJ databases">
        <authorList>
            <person name="El-Sayed N."/>
            <person name="Caler E."/>
            <person name="Inman J."/>
            <person name="Amedeo P."/>
            <person name="Hass B."/>
            <person name="Wortman J."/>
        </authorList>
    </citation>
    <scope>NUCLEOTIDE SEQUENCE [LARGE SCALE GENOMIC DNA]</scope>
    <source>
        <strain evidence="3">ATCC 50983 / TXsc</strain>
    </source>
</reference>
<accession>C5L2B0</accession>
<sequence>MPPTTTTWECNEECNAIASCRDSISGSYCKTWVQPSVCFGILVKDDGELCYESVDEGCDGTPYPCGQVFTTEASTEGTTETPTEETTETPTEEATEESSGAPTGEPTTSSTEYSTEPITVV</sequence>
<dbReference type="AlphaFoldDB" id="C5L2B0"/>
<organism evidence="3">
    <name type="scientific">Perkinsus marinus (strain ATCC 50983 / TXsc)</name>
    <dbReference type="NCBI Taxonomy" id="423536"/>
    <lineage>
        <taxon>Eukaryota</taxon>
        <taxon>Sar</taxon>
        <taxon>Alveolata</taxon>
        <taxon>Perkinsozoa</taxon>
        <taxon>Perkinsea</taxon>
        <taxon>Perkinsida</taxon>
        <taxon>Perkinsidae</taxon>
        <taxon>Perkinsus</taxon>
    </lineage>
</organism>
<protein>
    <submittedName>
        <fullName evidence="2">Uncharacterized protein</fullName>
    </submittedName>
</protein>
<keyword evidence="3" id="KW-1185">Reference proteome</keyword>
<feature type="compositionally biased region" description="Low complexity" evidence="1">
    <location>
        <begin position="70"/>
        <end position="81"/>
    </location>
</feature>
<evidence type="ECO:0000313" key="3">
    <source>
        <dbReference type="Proteomes" id="UP000007800"/>
    </source>
</evidence>
<evidence type="ECO:0000256" key="1">
    <source>
        <dbReference type="SAM" id="MobiDB-lite"/>
    </source>
</evidence>
<dbReference type="InParanoid" id="C5L2B0"/>
<dbReference type="EMBL" id="GG678581">
    <property type="protein sequence ID" value="EER09122.1"/>
    <property type="molecule type" value="Genomic_DNA"/>
</dbReference>
<feature type="compositionally biased region" description="Acidic residues" evidence="1">
    <location>
        <begin position="82"/>
        <end position="96"/>
    </location>
</feature>
<dbReference type="RefSeq" id="XP_002777306.1">
    <property type="nucleotide sequence ID" value="XM_002777260.1"/>
</dbReference>
<gene>
    <name evidence="2" type="ORF">Pmar_PMAR024146</name>
</gene>
<dbReference type="Proteomes" id="UP000007800">
    <property type="component" value="Unassembled WGS sequence"/>
</dbReference>
<feature type="region of interest" description="Disordered" evidence="1">
    <location>
        <begin position="69"/>
        <end position="121"/>
    </location>
</feature>
<dbReference type="GeneID" id="9065293"/>
<proteinExistence type="predicted"/>
<feature type="compositionally biased region" description="Low complexity" evidence="1">
    <location>
        <begin position="97"/>
        <end position="121"/>
    </location>
</feature>